<dbReference type="GO" id="GO:0000287">
    <property type="term" value="F:magnesium ion binding"/>
    <property type="evidence" value="ECO:0007669"/>
    <property type="project" value="TreeGrafter"/>
</dbReference>
<reference evidence="15 16" key="1">
    <citation type="submission" date="2016-04" db="EMBL/GenBank/DDBJ databases">
        <title>Acidithiobacillus ferrooxidans genome sequencing and assembly.</title>
        <authorList>
            <person name="Zhou Z."/>
        </authorList>
    </citation>
    <scope>NUCLEOTIDE SEQUENCE [LARGE SCALE GENOMIC DNA]</scope>
    <source>
        <strain evidence="15 16">BY0502</strain>
    </source>
</reference>
<comment type="cofactor">
    <cofactor evidence="1">
        <name>Mg(2+)</name>
        <dbReference type="ChEBI" id="CHEBI:18420"/>
    </cofactor>
</comment>
<evidence type="ECO:0000256" key="13">
    <source>
        <dbReference type="ARBA" id="ARBA00048523"/>
    </source>
</evidence>
<protein>
    <recommendedName>
        <fullName evidence="5">Phosphoserine phosphatase</fullName>
        <ecNumber evidence="4">3.1.3.3</ecNumber>
    </recommendedName>
    <alternativeName>
        <fullName evidence="11">O-phosphoserine phosphohydrolase</fullName>
    </alternativeName>
</protein>
<dbReference type="Pfam" id="PF12710">
    <property type="entry name" value="HAD"/>
    <property type="match status" value="1"/>
</dbReference>
<keyword evidence="8" id="KW-0378">Hydrolase</keyword>
<accession>A0A179BIM6</accession>
<keyword evidence="7" id="KW-0479">Metal-binding</keyword>
<comment type="catalytic activity">
    <reaction evidence="13">
        <text>O-phospho-D-serine + H2O = D-serine + phosphate</text>
        <dbReference type="Rhea" id="RHEA:24873"/>
        <dbReference type="ChEBI" id="CHEBI:15377"/>
        <dbReference type="ChEBI" id="CHEBI:35247"/>
        <dbReference type="ChEBI" id="CHEBI:43474"/>
        <dbReference type="ChEBI" id="CHEBI:58680"/>
        <dbReference type="EC" id="3.1.3.3"/>
    </reaction>
</comment>
<dbReference type="PANTHER" id="PTHR43344">
    <property type="entry name" value="PHOSPHOSERINE PHOSPHATASE"/>
    <property type="match status" value="1"/>
</dbReference>
<evidence type="ECO:0000256" key="8">
    <source>
        <dbReference type="ARBA" id="ARBA00022801"/>
    </source>
</evidence>
<dbReference type="InterPro" id="IPR036412">
    <property type="entry name" value="HAD-like_sf"/>
</dbReference>
<evidence type="ECO:0000313" key="15">
    <source>
        <dbReference type="EMBL" id="OAP91199.1"/>
    </source>
</evidence>
<dbReference type="EMBL" id="LVXZ01000099">
    <property type="protein sequence ID" value="OAP91199.1"/>
    <property type="molecule type" value="Genomic_DNA"/>
</dbReference>
<sequence length="372" mass="40039">MSSTRLAILSPAPRGPMSLPASMGQLVADVESHQEVWGCWLQSWDLPVTVGEIAPFLDELSRQALHQEREVIWAPMSSASSAVRLVLHGAAQPEALRRALTTLHLQSFMPGRVLHCQGDDLAIVLHGPSGPLGASNHRLIEALEGVFLDVAVTPLWAKGHFRLLLADMDSTLIDIECIDEMADHLGLRRQVSAITERSMAGELDFQTSLRERVRLLAGTPASTIDTIIRERLRLSPGARELVAAAKAQGVEVGVVSGGFTQFTRHLQETLDLDYAFANTLEIIDGQITGQVLGDIVDAAAKADLLDLLALNLGTDASHCIAIGDGANDLPMIRKAGVGIAYHAKTVVRAQADFQIRYGGLDTASTYLGWGNI</sequence>
<dbReference type="AlphaFoldDB" id="A0A179BIM6"/>
<dbReference type="InterPro" id="IPR050582">
    <property type="entry name" value="HAD-like_SerB"/>
</dbReference>
<dbReference type="InterPro" id="IPR023214">
    <property type="entry name" value="HAD_sf"/>
</dbReference>
<evidence type="ECO:0000256" key="14">
    <source>
        <dbReference type="PIRSR" id="PIRSR604469-1"/>
    </source>
</evidence>
<dbReference type="InterPro" id="IPR004469">
    <property type="entry name" value="PSP"/>
</dbReference>
<dbReference type="SFLD" id="SFLDF00029">
    <property type="entry name" value="phosphoserine_phosphatase"/>
    <property type="match status" value="1"/>
</dbReference>
<keyword evidence="10" id="KW-0718">Serine biosynthesis</keyword>
<dbReference type="GO" id="GO:0036424">
    <property type="term" value="F:L-phosphoserine phosphatase activity"/>
    <property type="evidence" value="ECO:0007669"/>
    <property type="project" value="InterPro"/>
</dbReference>
<evidence type="ECO:0000256" key="12">
    <source>
        <dbReference type="ARBA" id="ARBA00048138"/>
    </source>
</evidence>
<dbReference type="EC" id="3.1.3.3" evidence="4"/>
<evidence type="ECO:0000256" key="10">
    <source>
        <dbReference type="ARBA" id="ARBA00023299"/>
    </source>
</evidence>
<dbReference type="PANTHER" id="PTHR43344:SF2">
    <property type="entry name" value="PHOSPHOSERINE PHOSPHATASE"/>
    <property type="match status" value="1"/>
</dbReference>
<proteinExistence type="inferred from homology"/>
<keyword evidence="16" id="KW-1185">Reference proteome</keyword>
<dbReference type="Proteomes" id="UP000078302">
    <property type="component" value="Unassembled WGS sequence"/>
</dbReference>
<dbReference type="GO" id="GO:0006564">
    <property type="term" value="P:L-serine biosynthetic process"/>
    <property type="evidence" value="ECO:0007669"/>
    <property type="project" value="UniProtKB-KW"/>
</dbReference>
<evidence type="ECO:0000256" key="9">
    <source>
        <dbReference type="ARBA" id="ARBA00022842"/>
    </source>
</evidence>
<dbReference type="OrthoDB" id="9792539at2"/>
<evidence type="ECO:0000256" key="11">
    <source>
        <dbReference type="ARBA" id="ARBA00031693"/>
    </source>
</evidence>
<evidence type="ECO:0000256" key="2">
    <source>
        <dbReference type="ARBA" id="ARBA00005135"/>
    </source>
</evidence>
<comment type="similarity">
    <text evidence="3">Belongs to the HAD-like hydrolase superfamily. SerB family.</text>
</comment>
<feature type="active site" description="Proton donor" evidence="14">
    <location>
        <position position="169"/>
    </location>
</feature>
<dbReference type="Gene3D" id="3.40.50.1000">
    <property type="entry name" value="HAD superfamily/HAD-like"/>
    <property type="match status" value="1"/>
</dbReference>
<dbReference type="GO" id="GO:0005737">
    <property type="term" value="C:cytoplasm"/>
    <property type="evidence" value="ECO:0007669"/>
    <property type="project" value="TreeGrafter"/>
</dbReference>
<evidence type="ECO:0000313" key="16">
    <source>
        <dbReference type="Proteomes" id="UP000078302"/>
    </source>
</evidence>
<keyword evidence="9" id="KW-0460">Magnesium</keyword>
<keyword evidence="6" id="KW-0028">Amino-acid biosynthesis</keyword>
<dbReference type="NCBIfam" id="TIGR01488">
    <property type="entry name" value="HAD-SF-IB"/>
    <property type="match status" value="1"/>
</dbReference>
<evidence type="ECO:0000256" key="1">
    <source>
        <dbReference type="ARBA" id="ARBA00001946"/>
    </source>
</evidence>
<comment type="pathway">
    <text evidence="2">Amino-acid biosynthesis; L-serine biosynthesis; L-serine from 3-phospho-D-glycerate: step 3/3.</text>
</comment>
<evidence type="ECO:0000256" key="3">
    <source>
        <dbReference type="ARBA" id="ARBA00009184"/>
    </source>
</evidence>
<dbReference type="PRINTS" id="PR00119">
    <property type="entry name" value="CATATPASE"/>
</dbReference>
<dbReference type="SFLD" id="SFLDG01136">
    <property type="entry name" value="C1.6:_Phosphoserine_Phosphatas"/>
    <property type="match status" value="1"/>
</dbReference>
<name>A0A179BIM6_ACIFR</name>
<dbReference type="SFLD" id="SFLDG01137">
    <property type="entry name" value="C1.6.1:_Phosphoserine_Phosphat"/>
    <property type="match status" value="1"/>
</dbReference>
<organism evidence="15 16">
    <name type="scientific">Acidithiobacillus ferrooxidans</name>
    <name type="common">Thiobacillus ferrooxidans</name>
    <dbReference type="NCBI Taxonomy" id="920"/>
    <lineage>
        <taxon>Bacteria</taxon>
        <taxon>Pseudomonadati</taxon>
        <taxon>Pseudomonadota</taxon>
        <taxon>Acidithiobacillia</taxon>
        <taxon>Acidithiobacillales</taxon>
        <taxon>Acidithiobacillaceae</taxon>
        <taxon>Acidithiobacillus</taxon>
    </lineage>
</organism>
<dbReference type="SFLD" id="SFLDS00003">
    <property type="entry name" value="Haloacid_Dehalogenase"/>
    <property type="match status" value="1"/>
</dbReference>
<evidence type="ECO:0000256" key="4">
    <source>
        <dbReference type="ARBA" id="ARBA00012640"/>
    </source>
</evidence>
<dbReference type="NCBIfam" id="TIGR00338">
    <property type="entry name" value="serB"/>
    <property type="match status" value="1"/>
</dbReference>
<comment type="caution">
    <text evidence="15">The sequence shown here is derived from an EMBL/GenBank/DDBJ whole genome shotgun (WGS) entry which is preliminary data.</text>
</comment>
<evidence type="ECO:0000256" key="5">
    <source>
        <dbReference type="ARBA" id="ARBA00015196"/>
    </source>
</evidence>
<comment type="catalytic activity">
    <reaction evidence="12">
        <text>O-phospho-L-serine + H2O = L-serine + phosphate</text>
        <dbReference type="Rhea" id="RHEA:21208"/>
        <dbReference type="ChEBI" id="CHEBI:15377"/>
        <dbReference type="ChEBI" id="CHEBI:33384"/>
        <dbReference type="ChEBI" id="CHEBI:43474"/>
        <dbReference type="ChEBI" id="CHEBI:57524"/>
        <dbReference type="EC" id="3.1.3.3"/>
    </reaction>
</comment>
<feature type="active site" description="Nucleophile" evidence="14">
    <location>
        <position position="167"/>
    </location>
</feature>
<dbReference type="RefSeq" id="WP_064219111.1">
    <property type="nucleotide sequence ID" value="NZ_LVXZ01000099.1"/>
</dbReference>
<dbReference type="UniPathway" id="UPA00135">
    <property type="reaction ID" value="UER00198"/>
</dbReference>
<evidence type="ECO:0000256" key="7">
    <source>
        <dbReference type="ARBA" id="ARBA00022723"/>
    </source>
</evidence>
<evidence type="ECO:0000256" key="6">
    <source>
        <dbReference type="ARBA" id="ARBA00022605"/>
    </source>
</evidence>
<dbReference type="SUPFAM" id="SSF56784">
    <property type="entry name" value="HAD-like"/>
    <property type="match status" value="1"/>
</dbReference>
<gene>
    <name evidence="15" type="ORF">A4H96_08040</name>
</gene>